<comment type="subcellular location">
    <subcellularLocation>
        <location evidence="1">Cytoplasm</location>
    </subcellularLocation>
</comment>
<keyword evidence="13" id="KW-0862">Zinc</keyword>
<dbReference type="InterPro" id="IPR002913">
    <property type="entry name" value="START_lipid-bd_dom"/>
</dbReference>
<evidence type="ECO:0000259" key="17">
    <source>
        <dbReference type="PROSITE" id="PS51915"/>
    </source>
</evidence>
<evidence type="ECO:0000256" key="9">
    <source>
        <dbReference type="ARBA" id="ARBA00069061"/>
    </source>
</evidence>
<proteinExistence type="predicted"/>
<organism evidence="18 19">
    <name type="scientific">Clunio marinus</name>
    <dbReference type="NCBI Taxonomy" id="568069"/>
    <lineage>
        <taxon>Eukaryota</taxon>
        <taxon>Metazoa</taxon>
        <taxon>Ecdysozoa</taxon>
        <taxon>Arthropoda</taxon>
        <taxon>Hexapoda</taxon>
        <taxon>Insecta</taxon>
        <taxon>Pterygota</taxon>
        <taxon>Neoptera</taxon>
        <taxon>Endopterygota</taxon>
        <taxon>Diptera</taxon>
        <taxon>Nematocera</taxon>
        <taxon>Chironomoidea</taxon>
        <taxon>Chironomidae</taxon>
        <taxon>Clunio</taxon>
    </lineage>
</organism>
<keyword evidence="19" id="KW-1185">Reference proteome</keyword>
<dbReference type="FunFam" id="3.30.530.20:FF:000017">
    <property type="entry name" value="Phosphatidylcholine transfer protein, putative"/>
    <property type="match status" value="1"/>
</dbReference>
<keyword evidence="2" id="KW-0813">Transport</keyword>
<keyword evidence="3" id="KW-0963">Cytoplasm</keyword>
<keyword evidence="12" id="KW-0863">Zinc-finger</keyword>
<dbReference type="OrthoDB" id="1295045at2759"/>
<dbReference type="InterPro" id="IPR012934">
    <property type="entry name" value="Znf_AD"/>
</dbReference>
<accession>A0A1J1HEH4</accession>
<feature type="binding site" evidence="13">
    <location>
        <position position="9"/>
    </location>
    <ligand>
        <name>Zn(2+)</name>
        <dbReference type="ChEBI" id="CHEBI:29105"/>
    </ligand>
</feature>
<dbReference type="GO" id="GO:0006869">
    <property type="term" value="P:lipid transport"/>
    <property type="evidence" value="ECO:0007669"/>
    <property type="project" value="UniProtKB-KW"/>
</dbReference>
<evidence type="ECO:0000256" key="3">
    <source>
        <dbReference type="ARBA" id="ARBA00022490"/>
    </source>
</evidence>
<dbReference type="GO" id="GO:0005829">
    <property type="term" value="C:cytosol"/>
    <property type="evidence" value="ECO:0007669"/>
    <property type="project" value="UniProtKB-ARBA"/>
</dbReference>
<dbReference type="PANTHER" id="PTHR19308">
    <property type="entry name" value="PHOSPHATIDYLCHOLINE TRANSFER PROTEIN"/>
    <property type="match status" value="1"/>
</dbReference>
<evidence type="ECO:0000256" key="13">
    <source>
        <dbReference type="PROSITE-ProRule" id="PRU01263"/>
    </source>
</evidence>
<evidence type="ECO:0000256" key="4">
    <source>
        <dbReference type="ARBA" id="ARBA00022553"/>
    </source>
</evidence>
<keyword evidence="5" id="KW-0007">Acetylation</keyword>
<dbReference type="GO" id="GO:0008289">
    <property type="term" value="F:lipid binding"/>
    <property type="evidence" value="ECO:0007669"/>
    <property type="project" value="UniProtKB-KW"/>
</dbReference>
<keyword evidence="7" id="KW-0446">Lipid-binding</keyword>
<evidence type="ECO:0000256" key="11">
    <source>
        <dbReference type="ARBA" id="ARBA00079049"/>
    </source>
</evidence>
<dbReference type="PANTHER" id="PTHR19308:SF8">
    <property type="entry name" value="STAR-RELATED LIPID TRANSFER PROTEIN 7, MITOCHONDRIAL"/>
    <property type="match status" value="1"/>
</dbReference>
<dbReference type="PROSITE" id="PS50157">
    <property type="entry name" value="ZINC_FINGER_C2H2_2"/>
    <property type="match status" value="1"/>
</dbReference>
<evidence type="ECO:0000313" key="18">
    <source>
        <dbReference type="EMBL" id="CRK86235.1"/>
    </source>
</evidence>
<name>A0A1J1HEH4_9DIPT</name>
<feature type="region of interest" description="Disordered" evidence="14">
    <location>
        <begin position="664"/>
        <end position="706"/>
    </location>
</feature>
<evidence type="ECO:0000256" key="6">
    <source>
        <dbReference type="ARBA" id="ARBA00023055"/>
    </source>
</evidence>
<evidence type="ECO:0000256" key="7">
    <source>
        <dbReference type="ARBA" id="ARBA00023121"/>
    </source>
</evidence>
<dbReference type="GO" id="GO:0005634">
    <property type="term" value="C:nucleus"/>
    <property type="evidence" value="ECO:0007669"/>
    <property type="project" value="InterPro"/>
</dbReference>
<evidence type="ECO:0000256" key="10">
    <source>
        <dbReference type="ARBA" id="ARBA00077188"/>
    </source>
</evidence>
<dbReference type="Pfam" id="PF01852">
    <property type="entry name" value="START"/>
    <property type="match status" value="1"/>
</dbReference>
<feature type="binding site" evidence="13">
    <location>
        <position position="6"/>
    </location>
    <ligand>
        <name>Zn(2+)</name>
        <dbReference type="ChEBI" id="CHEBI:29105"/>
    </ligand>
</feature>
<keyword evidence="6" id="KW-0445">Lipid transport</keyword>
<evidence type="ECO:0000256" key="5">
    <source>
        <dbReference type="ARBA" id="ARBA00022990"/>
    </source>
</evidence>
<dbReference type="STRING" id="568069.A0A1J1HEH4"/>
<feature type="binding site" evidence="13">
    <location>
        <position position="61"/>
    </location>
    <ligand>
        <name>Zn(2+)</name>
        <dbReference type="ChEBI" id="CHEBI:29105"/>
    </ligand>
</feature>
<keyword evidence="4" id="KW-0597">Phosphoprotein</keyword>
<evidence type="ECO:0000256" key="12">
    <source>
        <dbReference type="PROSITE-ProRule" id="PRU00042"/>
    </source>
</evidence>
<evidence type="ECO:0000256" key="2">
    <source>
        <dbReference type="ARBA" id="ARBA00022448"/>
    </source>
</evidence>
<dbReference type="Gene3D" id="3.30.530.20">
    <property type="match status" value="1"/>
</dbReference>
<dbReference type="SUPFAM" id="SSF55961">
    <property type="entry name" value="Bet v1-like"/>
    <property type="match status" value="1"/>
</dbReference>
<gene>
    <name evidence="18" type="ORF">CLUMA_CG000041</name>
</gene>
<evidence type="ECO:0000256" key="1">
    <source>
        <dbReference type="ARBA" id="ARBA00004496"/>
    </source>
</evidence>
<dbReference type="SMART" id="SM00868">
    <property type="entry name" value="zf-AD"/>
    <property type="match status" value="1"/>
</dbReference>
<comment type="subunit">
    <text evidence="8">Interacts with ACOT13/THEM2.</text>
</comment>
<dbReference type="GO" id="GO:0008270">
    <property type="term" value="F:zinc ion binding"/>
    <property type="evidence" value="ECO:0007669"/>
    <property type="project" value="UniProtKB-UniRule"/>
</dbReference>
<dbReference type="Proteomes" id="UP000183832">
    <property type="component" value="Unassembled WGS sequence"/>
</dbReference>
<feature type="binding site" evidence="13">
    <location>
        <position position="58"/>
    </location>
    <ligand>
        <name>Zn(2+)</name>
        <dbReference type="ChEBI" id="CHEBI:29105"/>
    </ligand>
</feature>
<evidence type="ECO:0000313" key="19">
    <source>
        <dbReference type="Proteomes" id="UP000183832"/>
    </source>
</evidence>
<dbReference type="PROSITE" id="PS00028">
    <property type="entry name" value="ZINC_FINGER_C2H2_1"/>
    <property type="match status" value="1"/>
</dbReference>
<sequence>MTLQECRICDSKEGCYDIFKEELNFGPTVSRNVKVYIILNNFLYEKLYTPDEHSSFICHLCCNKLCDSYSFMTAVRKSEQLQKQEKVELKNNSRSSPQKPSIIKIIVDTAKEKVGFTDTALESIQNNDISDHFENEVKTCPIAGDITKISEENNDNFMEQSNCYRELRQDPLDEPQLKKTKLHQITNGLPSSITYTHYEFQQYIEQDQTVITLNVTPVTAERPEKGNYKFDPLLTNSCDTSSIYKCKHCIKAFSKAEFLLKHTTTSHLCLLCMEIASNYKELSDHMRKFHSSINCAFCGAMTLLKLPRLLSKRTSSKNSRLELIKNQIDFFWSSRLRRSIQVYNFYRKIWDEKALREFLRHMKSNFFNRNRKLLLSSLGLFLFDWEKERIELDETVQEFFNEFERIEFLKFQATFSADGKVQMSKDSIVGSNHEQCNKYRLNDMEDWEFYVRRNNMTTWRRQEDEGHYAYKVYVSYPDITAEDFLFVQTNIDYRRKWDDTAVALDVIDTDKFDRENGQVIYWEMLWPKLFSNRDYVFVQKHFIDKQRNLILIVNKSTKHPKCPVRPGLQRVKEYWSFMVIKPKTTFNEPGLEFILTYYDNPGIKIPAYVTSWVAQRQLPDFIEKLYNVTFKHAENRKLMKWEENHDPGYEYPSDIRLDEFESNAEDEMEDNVNSMNRTNEDEEEAAQYATKTCEENENSESSDQQRRSWWSYLLPYNYLH</sequence>
<evidence type="ECO:0000259" key="15">
    <source>
        <dbReference type="PROSITE" id="PS50157"/>
    </source>
</evidence>
<feature type="domain" description="START" evidence="16">
    <location>
        <begin position="443"/>
        <end position="634"/>
    </location>
</feature>
<dbReference type="AlphaFoldDB" id="A0A1J1HEH4"/>
<feature type="domain" description="C2H2-type" evidence="15">
    <location>
        <begin position="244"/>
        <end position="267"/>
    </location>
</feature>
<protein>
    <recommendedName>
        <fullName evidence="9">Phosphatidylcholine transfer protein</fullName>
    </recommendedName>
    <alternativeName>
        <fullName evidence="11">START domain-containing protein 2</fullName>
    </alternativeName>
    <alternativeName>
        <fullName evidence="10">StAR-related lipid transfer protein 2</fullName>
    </alternativeName>
</protein>
<dbReference type="InterPro" id="IPR013087">
    <property type="entry name" value="Znf_C2H2_type"/>
</dbReference>
<dbReference type="PROSITE" id="PS51915">
    <property type="entry name" value="ZAD"/>
    <property type="match status" value="1"/>
</dbReference>
<feature type="domain" description="ZAD" evidence="17">
    <location>
        <begin position="4"/>
        <end position="85"/>
    </location>
</feature>
<evidence type="ECO:0000256" key="14">
    <source>
        <dbReference type="SAM" id="MobiDB-lite"/>
    </source>
</evidence>
<dbReference type="EMBL" id="CVRI01000001">
    <property type="protein sequence ID" value="CRK86235.1"/>
    <property type="molecule type" value="Genomic_DNA"/>
</dbReference>
<evidence type="ECO:0000256" key="8">
    <source>
        <dbReference type="ARBA" id="ARBA00063535"/>
    </source>
</evidence>
<dbReference type="InterPro" id="IPR051213">
    <property type="entry name" value="START_lipid_transfer"/>
</dbReference>
<dbReference type="InterPro" id="IPR023393">
    <property type="entry name" value="START-like_dom_sf"/>
</dbReference>
<evidence type="ECO:0000259" key="16">
    <source>
        <dbReference type="PROSITE" id="PS50848"/>
    </source>
</evidence>
<keyword evidence="13" id="KW-0479">Metal-binding</keyword>
<reference evidence="18 19" key="1">
    <citation type="submission" date="2015-04" db="EMBL/GenBank/DDBJ databases">
        <authorList>
            <person name="Syromyatnikov M.Y."/>
            <person name="Popov V.N."/>
        </authorList>
    </citation>
    <scope>NUCLEOTIDE SEQUENCE [LARGE SCALE GENOMIC DNA]</scope>
</reference>
<dbReference type="PROSITE" id="PS50848">
    <property type="entry name" value="START"/>
    <property type="match status" value="1"/>
</dbReference>